<evidence type="ECO:0000256" key="4">
    <source>
        <dbReference type="ARBA" id="ARBA00022679"/>
    </source>
</evidence>
<dbReference type="InterPro" id="IPR004838">
    <property type="entry name" value="NHTrfase_class1_PyrdxlP-BS"/>
</dbReference>
<evidence type="ECO:0000313" key="9">
    <source>
        <dbReference type="EMBL" id="MBS7809676.1"/>
    </source>
</evidence>
<evidence type="ECO:0000256" key="1">
    <source>
        <dbReference type="ARBA" id="ARBA00001933"/>
    </source>
</evidence>
<dbReference type="SUPFAM" id="SSF53383">
    <property type="entry name" value="PLP-dependent transferases"/>
    <property type="match status" value="1"/>
</dbReference>
<dbReference type="PANTHER" id="PTHR46383:SF1">
    <property type="entry name" value="ASPARTATE AMINOTRANSFERASE"/>
    <property type="match status" value="1"/>
</dbReference>
<evidence type="ECO:0000313" key="10">
    <source>
        <dbReference type="Proteomes" id="UP000766336"/>
    </source>
</evidence>
<keyword evidence="3 7" id="KW-0032">Aminotransferase</keyword>
<dbReference type="EMBL" id="JAHCDA010000001">
    <property type="protein sequence ID" value="MBS7809676.1"/>
    <property type="molecule type" value="Genomic_DNA"/>
</dbReference>
<dbReference type="GO" id="GO:0008483">
    <property type="term" value="F:transaminase activity"/>
    <property type="evidence" value="ECO:0007669"/>
    <property type="project" value="UniProtKB-KW"/>
</dbReference>
<evidence type="ECO:0000256" key="6">
    <source>
        <dbReference type="ARBA" id="ARBA00049185"/>
    </source>
</evidence>
<organism evidence="9 10">
    <name type="scientific">Roseococcus pinisoli</name>
    <dbReference type="NCBI Taxonomy" id="2835040"/>
    <lineage>
        <taxon>Bacteria</taxon>
        <taxon>Pseudomonadati</taxon>
        <taxon>Pseudomonadota</taxon>
        <taxon>Alphaproteobacteria</taxon>
        <taxon>Acetobacterales</taxon>
        <taxon>Roseomonadaceae</taxon>
        <taxon>Roseococcus</taxon>
    </lineage>
</organism>
<dbReference type="PROSITE" id="PS00105">
    <property type="entry name" value="AA_TRANSFER_CLASS_1"/>
    <property type="match status" value="1"/>
</dbReference>
<accession>A0ABS5Q7N3</accession>
<keyword evidence="5" id="KW-0663">Pyridoxal phosphate</keyword>
<dbReference type="Pfam" id="PF00155">
    <property type="entry name" value="Aminotran_1_2"/>
    <property type="match status" value="1"/>
</dbReference>
<proteinExistence type="inferred from homology"/>
<dbReference type="CDD" id="cd00609">
    <property type="entry name" value="AAT_like"/>
    <property type="match status" value="1"/>
</dbReference>
<dbReference type="Proteomes" id="UP000766336">
    <property type="component" value="Unassembled WGS sequence"/>
</dbReference>
<evidence type="ECO:0000256" key="5">
    <source>
        <dbReference type="ARBA" id="ARBA00022898"/>
    </source>
</evidence>
<dbReference type="InterPro" id="IPR004839">
    <property type="entry name" value="Aminotransferase_I/II_large"/>
</dbReference>
<dbReference type="Gene3D" id="3.90.1150.10">
    <property type="entry name" value="Aspartate Aminotransferase, domain 1"/>
    <property type="match status" value="1"/>
</dbReference>
<reference evidence="9 10" key="1">
    <citation type="submission" date="2021-05" db="EMBL/GenBank/DDBJ databases">
        <title>Roseococcus sp. XZZS9, whole genome shotgun sequencing project.</title>
        <authorList>
            <person name="Zhao G."/>
            <person name="Shen L."/>
        </authorList>
    </citation>
    <scope>NUCLEOTIDE SEQUENCE [LARGE SCALE GENOMIC DNA]</scope>
    <source>
        <strain evidence="9 10">XZZS9</strain>
    </source>
</reference>
<comment type="cofactor">
    <cofactor evidence="1 7">
        <name>pyridoxal 5'-phosphate</name>
        <dbReference type="ChEBI" id="CHEBI:597326"/>
    </cofactor>
</comment>
<dbReference type="EC" id="2.6.1.-" evidence="7"/>
<dbReference type="InterPro" id="IPR015421">
    <property type="entry name" value="PyrdxlP-dep_Trfase_major"/>
</dbReference>
<evidence type="ECO:0000256" key="7">
    <source>
        <dbReference type="RuleBase" id="RU000481"/>
    </source>
</evidence>
<evidence type="ECO:0000256" key="2">
    <source>
        <dbReference type="ARBA" id="ARBA00007441"/>
    </source>
</evidence>
<comment type="similarity">
    <text evidence="2 7">Belongs to the class-I pyridoxal-phosphate-dependent aminotransferase family.</text>
</comment>
<evidence type="ECO:0000256" key="3">
    <source>
        <dbReference type="ARBA" id="ARBA00022576"/>
    </source>
</evidence>
<feature type="domain" description="Aminotransferase class I/classII large" evidence="8">
    <location>
        <begin position="32"/>
        <end position="392"/>
    </location>
</feature>
<dbReference type="InterPro" id="IPR015422">
    <property type="entry name" value="PyrdxlP-dep_Trfase_small"/>
</dbReference>
<comment type="caution">
    <text evidence="9">The sequence shown here is derived from an EMBL/GenBank/DDBJ whole genome shotgun (WGS) entry which is preliminary data.</text>
</comment>
<comment type="catalytic activity">
    <reaction evidence="6">
        <text>L-aspartate + 2-oxoglutarate = oxaloacetate + L-glutamate</text>
        <dbReference type="Rhea" id="RHEA:21824"/>
        <dbReference type="ChEBI" id="CHEBI:16452"/>
        <dbReference type="ChEBI" id="CHEBI:16810"/>
        <dbReference type="ChEBI" id="CHEBI:29985"/>
        <dbReference type="ChEBI" id="CHEBI:29991"/>
        <dbReference type="EC" id="2.6.1.1"/>
    </reaction>
</comment>
<sequence>METLAPRLAGIGTSPAAVLRRRARELRAAGRDVIELSSGDLDFPTPPHVIEAAHRAAQEGATRYTNVDGTPELKDAVREKFLRRNGLDYGRDEVIVSTGSTQAIFNAFFATLAPGDEVIVPVPCWAPYLDQVRLAEGVPVPLACPQNNGFKLRPADLRAAIGSRTRWLILNSPVNPTGAVYGRDELAAIAEVLLEHPDIGVVADSLYEDMVFDGRAVPTLAEVEPRLRDRVLTTGGVAKSYAMMGWRVGYAGGPAPLIAALSRIQSQTTGGASSVSQAAALAALTGPQELLAERASILARRRDAFAAALNACEGLACPVPEGSFYLFIDCAGVIGKRTPQGARIETDRDFAAYLLDTVDVVVVAGQDFGLSPYIRASFANPDALLEEAGQRIRRACAALR</sequence>
<dbReference type="PANTHER" id="PTHR46383">
    <property type="entry name" value="ASPARTATE AMINOTRANSFERASE"/>
    <property type="match status" value="1"/>
</dbReference>
<protein>
    <recommendedName>
        <fullName evidence="7">Aminotransferase</fullName>
        <ecNumber evidence="7">2.6.1.-</ecNumber>
    </recommendedName>
</protein>
<keyword evidence="4 7" id="KW-0808">Transferase</keyword>
<gene>
    <name evidence="9" type="ORF">KHU32_01920</name>
</gene>
<dbReference type="InterPro" id="IPR050596">
    <property type="entry name" value="AspAT/PAT-like"/>
</dbReference>
<dbReference type="Gene3D" id="3.40.640.10">
    <property type="entry name" value="Type I PLP-dependent aspartate aminotransferase-like (Major domain)"/>
    <property type="match status" value="1"/>
</dbReference>
<name>A0ABS5Q7N3_9PROT</name>
<evidence type="ECO:0000259" key="8">
    <source>
        <dbReference type="Pfam" id="PF00155"/>
    </source>
</evidence>
<dbReference type="InterPro" id="IPR015424">
    <property type="entry name" value="PyrdxlP-dep_Trfase"/>
</dbReference>
<keyword evidence="10" id="KW-1185">Reference proteome</keyword>